<dbReference type="SUPFAM" id="SSF48726">
    <property type="entry name" value="Immunoglobulin"/>
    <property type="match status" value="2"/>
</dbReference>
<dbReference type="CDD" id="cd00099">
    <property type="entry name" value="IgV"/>
    <property type="match status" value="1"/>
</dbReference>
<dbReference type="SMART" id="SM00407">
    <property type="entry name" value="IGc1"/>
    <property type="match status" value="1"/>
</dbReference>
<dbReference type="Pfam" id="PF07654">
    <property type="entry name" value="C1-set"/>
    <property type="match status" value="1"/>
</dbReference>
<dbReference type="CDD" id="cd00098">
    <property type="entry name" value="IgC1"/>
    <property type="match status" value="1"/>
</dbReference>
<gene>
    <name evidence="6" type="ORF">XELAEV_18038948mg</name>
</gene>
<dbReference type="OrthoDB" id="8924181at2759"/>
<name>A0A974C713_XENLA</name>
<dbReference type="OMA" id="CILEHET"/>
<dbReference type="Gene3D" id="2.60.40.10">
    <property type="entry name" value="Immunoglobulins"/>
    <property type="match status" value="2"/>
</dbReference>
<feature type="domain" description="Ig-like" evidence="5">
    <location>
        <begin position="150"/>
        <end position="243"/>
    </location>
</feature>
<reference evidence="7" key="1">
    <citation type="journal article" date="2016" name="Nature">
        <title>Genome evolution in the allotetraploid frog Xenopus laevis.</title>
        <authorList>
            <person name="Session A.M."/>
            <person name="Uno Y."/>
            <person name="Kwon T."/>
            <person name="Chapman J.A."/>
            <person name="Toyoda A."/>
            <person name="Takahashi S."/>
            <person name="Fukui A."/>
            <person name="Hikosaka A."/>
            <person name="Suzuki A."/>
            <person name="Kondo M."/>
            <person name="van Heeringen S.J."/>
            <person name="Quigley I."/>
            <person name="Heinz S."/>
            <person name="Ogino H."/>
            <person name="Ochi H."/>
            <person name="Hellsten U."/>
            <person name="Lyons J.B."/>
            <person name="Simakov O."/>
            <person name="Putnam N."/>
            <person name="Stites J."/>
            <person name="Kuroki Y."/>
            <person name="Tanaka T."/>
            <person name="Michiue T."/>
            <person name="Watanabe M."/>
            <person name="Bogdanovic O."/>
            <person name="Lister R."/>
            <person name="Georgiou G."/>
            <person name="Paranjpe S.S."/>
            <person name="van Kruijsbergen I."/>
            <person name="Shu S."/>
            <person name="Carlson J."/>
            <person name="Kinoshita T."/>
            <person name="Ohta Y."/>
            <person name="Mawaribuchi S."/>
            <person name="Jenkins J."/>
            <person name="Grimwood J."/>
            <person name="Schmutz J."/>
            <person name="Mitros T."/>
            <person name="Mozaffari S.V."/>
            <person name="Suzuki Y."/>
            <person name="Haramoto Y."/>
            <person name="Yamamoto T.S."/>
            <person name="Takagi C."/>
            <person name="Heald R."/>
            <person name="Miller K."/>
            <person name="Haudenschild C."/>
            <person name="Kitzman J."/>
            <person name="Nakayama T."/>
            <person name="Izutsu Y."/>
            <person name="Robert J."/>
            <person name="Fortriede J."/>
            <person name="Burns K."/>
            <person name="Lotay V."/>
            <person name="Karimi K."/>
            <person name="Yasuoka Y."/>
            <person name="Dichmann D.S."/>
            <person name="Flajnik M.F."/>
            <person name="Houston D.W."/>
            <person name="Shendure J."/>
            <person name="DuPasquier L."/>
            <person name="Vize P.D."/>
            <person name="Zorn A.M."/>
            <person name="Ito M."/>
            <person name="Marcotte E.M."/>
            <person name="Wallingford J.B."/>
            <person name="Ito Y."/>
            <person name="Asashima M."/>
            <person name="Ueno N."/>
            <person name="Matsuda Y."/>
            <person name="Veenstra G.J."/>
            <person name="Fujiyama A."/>
            <person name="Harland R.M."/>
            <person name="Taira M."/>
            <person name="Rokhsar D.S."/>
        </authorList>
    </citation>
    <scope>NUCLEOTIDE SEQUENCE [LARGE SCALE GENOMIC DNA]</scope>
    <source>
        <strain evidence="7">J</strain>
    </source>
</reference>
<evidence type="ECO:0000256" key="4">
    <source>
        <dbReference type="SAM" id="SignalP"/>
    </source>
</evidence>
<dbReference type="InterPro" id="IPR036179">
    <property type="entry name" value="Ig-like_dom_sf"/>
</dbReference>
<dbReference type="Pfam" id="PF07686">
    <property type="entry name" value="V-set"/>
    <property type="match status" value="1"/>
</dbReference>
<evidence type="ECO:0000256" key="3">
    <source>
        <dbReference type="SAM" id="Phobius"/>
    </source>
</evidence>
<evidence type="ECO:0000259" key="5">
    <source>
        <dbReference type="PROSITE" id="PS50835"/>
    </source>
</evidence>
<sequence length="337" mass="37606">MKFLVVISQLLFCCTGYGTVQWKNRSEDGPYLEQALPSITTGGKNPTLVCILRGGVVTHHVLSWYLQIKAKEIQFLVSHRENSSPTYGAGVTERFIPEVEPLSNAFTLTIGNVENSDEGTYYCAIWFSYKYIFGEGTVVRVQVFKDTQRPQMTILGPSLMEIQLHRSAAFLCHAAKFSPNALRIKWQLNNQSSQYRPYTYPALQTSIGTFDQTSEMTIPAALWDQGAEVTCILEHETGVQRLSTRAIKKQRACKPERFSNDGMKNATTETEGNLASFGGNAEMLFTAFYTYSFLIGASAVYGLVISLCIFRRKLDGCKNQGENSAVKPASSMQIIYP</sequence>
<feature type="transmembrane region" description="Helical" evidence="3">
    <location>
        <begin position="288"/>
        <end position="310"/>
    </location>
</feature>
<feature type="signal peptide" evidence="4">
    <location>
        <begin position="1"/>
        <end position="16"/>
    </location>
</feature>
<keyword evidence="2" id="KW-0393">Immunoglobulin domain</keyword>
<feature type="chain" id="PRO_5037954063" description="Ig-like domain-containing protein" evidence="4">
    <location>
        <begin position="17"/>
        <end position="337"/>
    </location>
</feature>
<dbReference type="InterPro" id="IPR007110">
    <property type="entry name" value="Ig-like_dom"/>
</dbReference>
<evidence type="ECO:0000256" key="2">
    <source>
        <dbReference type="ARBA" id="ARBA00023319"/>
    </source>
</evidence>
<evidence type="ECO:0000313" key="7">
    <source>
        <dbReference type="Proteomes" id="UP000694892"/>
    </source>
</evidence>
<dbReference type="PROSITE" id="PS50835">
    <property type="entry name" value="IG_LIKE"/>
    <property type="match status" value="2"/>
</dbReference>
<dbReference type="InterPro" id="IPR003597">
    <property type="entry name" value="Ig_C1-set"/>
</dbReference>
<dbReference type="EMBL" id="CM004480">
    <property type="protein sequence ID" value="OCT67647.1"/>
    <property type="molecule type" value="Genomic_DNA"/>
</dbReference>
<feature type="domain" description="Ig-like" evidence="5">
    <location>
        <begin position="30"/>
        <end position="125"/>
    </location>
</feature>
<keyword evidence="3" id="KW-1133">Transmembrane helix</keyword>
<dbReference type="InterPro" id="IPR013106">
    <property type="entry name" value="Ig_V-set"/>
</dbReference>
<evidence type="ECO:0000256" key="1">
    <source>
        <dbReference type="ARBA" id="ARBA00023170"/>
    </source>
</evidence>
<dbReference type="InterPro" id="IPR051117">
    <property type="entry name" value="TRG_var/const_region"/>
</dbReference>
<evidence type="ECO:0000313" key="6">
    <source>
        <dbReference type="EMBL" id="OCT67647.1"/>
    </source>
</evidence>
<proteinExistence type="predicted"/>
<protein>
    <recommendedName>
        <fullName evidence="5">Ig-like domain-containing protein</fullName>
    </recommendedName>
</protein>
<organism evidence="6 7">
    <name type="scientific">Xenopus laevis</name>
    <name type="common">African clawed frog</name>
    <dbReference type="NCBI Taxonomy" id="8355"/>
    <lineage>
        <taxon>Eukaryota</taxon>
        <taxon>Metazoa</taxon>
        <taxon>Chordata</taxon>
        <taxon>Craniata</taxon>
        <taxon>Vertebrata</taxon>
        <taxon>Euteleostomi</taxon>
        <taxon>Amphibia</taxon>
        <taxon>Batrachia</taxon>
        <taxon>Anura</taxon>
        <taxon>Pipoidea</taxon>
        <taxon>Pipidae</taxon>
        <taxon>Xenopodinae</taxon>
        <taxon>Xenopus</taxon>
        <taxon>Xenopus</taxon>
    </lineage>
</organism>
<dbReference type="AlphaFoldDB" id="A0A974C713"/>
<dbReference type="InterPro" id="IPR013783">
    <property type="entry name" value="Ig-like_fold"/>
</dbReference>
<dbReference type="InterPro" id="IPR003599">
    <property type="entry name" value="Ig_sub"/>
</dbReference>
<dbReference type="PANTHER" id="PTHR19256">
    <property type="entry name" value="T-CELL RECEPTOR GAMMA CHAIN"/>
    <property type="match status" value="1"/>
</dbReference>
<keyword evidence="1" id="KW-0675">Receptor</keyword>
<dbReference type="PANTHER" id="PTHR19256:SF44">
    <property type="entry name" value="T CELL RECEPTOR GAMMA VARIABLE 9"/>
    <property type="match status" value="1"/>
</dbReference>
<dbReference type="SMART" id="SM00406">
    <property type="entry name" value="IGv"/>
    <property type="match status" value="1"/>
</dbReference>
<accession>A0A974C713</accession>
<keyword evidence="3" id="KW-0472">Membrane</keyword>
<dbReference type="Proteomes" id="UP000694892">
    <property type="component" value="Chromosome 8L"/>
</dbReference>
<dbReference type="SMART" id="SM00409">
    <property type="entry name" value="IG"/>
    <property type="match status" value="2"/>
</dbReference>
<keyword evidence="4" id="KW-0732">Signal</keyword>
<keyword evidence="3" id="KW-0812">Transmembrane</keyword>